<evidence type="ECO:0000256" key="9">
    <source>
        <dbReference type="SAM" id="Phobius"/>
    </source>
</evidence>
<evidence type="ECO:0000256" key="3">
    <source>
        <dbReference type="ARBA" id="ARBA00006958"/>
    </source>
</evidence>
<feature type="domain" description="Myb/SANT-like" evidence="10">
    <location>
        <begin position="373"/>
        <end position="435"/>
    </location>
</feature>
<evidence type="ECO:0000259" key="12">
    <source>
        <dbReference type="Pfam" id="PF26138"/>
    </source>
</evidence>
<proteinExistence type="inferred from homology"/>
<feature type="region of interest" description="Disordered" evidence="8">
    <location>
        <begin position="500"/>
        <end position="537"/>
    </location>
</feature>
<dbReference type="PANTHER" id="PTHR22930:SF285">
    <property type="entry name" value="PROTEIN ALP1-LIKE"/>
    <property type="match status" value="1"/>
</dbReference>
<accession>A0AAF0UBE5</accession>
<dbReference type="GO" id="GO:0004518">
    <property type="term" value="F:nuclease activity"/>
    <property type="evidence" value="ECO:0007669"/>
    <property type="project" value="UniProtKB-KW"/>
</dbReference>
<dbReference type="InterPro" id="IPR027806">
    <property type="entry name" value="HARBI1_dom"/>
</dbReference>
<dbReference type="EMBL" id="CP133619">
    <property type="protein sequence ID" value="WMV42955.1"/>
    <property type="molecule type" value="Genomic_DNA"/>
</dbReference>
<reference evidence="13" key="1">
    <citation type="submission" date="2023-08" db="EMBL/GenBank/DDBJ databases">
        <title>A de novo genome assembly of Solanum verrucosum Schlechtendal, a Mexican diploid species geographically isolated from the other diploid A-genome species in potato relatives.</title>
        <authorList>
            <person name="Hosaka K."/>
        </authorList>
    </citation>
    <scope>NUCLEOTIDE SEQUENCE</scope>
    <source>
        <tissue evidence="13">Young leaves</tissue>
    </source>
</reference>
<evidence type="ECO:0000256" key="1">
    <source>
        <dbReference type="ARBA" id="ARBA00001968"/>
    </source>
</evidence>
<dbReference type="GO" id="GO:0046872">
    <property type="term" value="F:metal ion binding"/>
    <property type="evidence" value="ECO:0007669"/>
    <property type="project" value="UniProtKB-KW"/>
</dbReference>
<dbReference type="Pfam" id="PF12776">
    <property type="entry name" value="Myb_DNA-bind_3"/>
    <property type="match status" value="1"/>
</dbReference>
<dbReference type="Proteomes" id="UP001234989">
    <property type="component" value="Chromosome 8"/>
</dbReference>
<dbReference type="Pfam" id="PF13359">
    <property type="entry name" value="DDE_Tnp_4"/>
    <property type="match status" value="1"/>
</dbReference>
<keyword evidence="6" id="KW-0378">Hydrolase</keyword>
<protein>
    <recommendedName>
        <fullName evidence="15">DDE Tnp4 domain-containing protein</fullName>
    </recommendedName>
</protein>
<evidence type="ECO:0000259" key="10">
    <source>
        <dbReference type="Pfam" id="PF12776"/>
    </source>
</evidence>
<dbReference type="GO" id="GO:0016787">
    <property type="term" value="F:hydrolase activity"/>
    <property type="evidence" value="ECO:0007669"/>
    <property type="project" value="UniProtKB-KW"/>
</dbReference>
<dbReference type="AlphaFoldDB" id="A0AAF0UBE5"/>
<keyword evidence="4" id="KW-0540">Nuclease</keyword>
<dbReference type="Pfam" id="PF26138">
    <property type="entry name" value="DUF8040"/>
    <property type="match status" value="1"/>
</dbReference>
<evidence type="ECO:0000313" key="14">
    <source>
        <dbReference type="Proteomes" id="UP001234989"/>
    </source>
</evidence>
<comment type="cofactor">
    <cofactor evidence="1">
        <name>a divalent metal cation</name>
        <dbReference type="ChEBI" id="CHEBI:60240"/>
    </cofactor>
</comment>
<feature type="transmembrane region" description="Helical" evidence="9">
    <location>
        <begin position="6"/>
        <end position="25"/>
    </location>
</feature>
<evidence type="ECO:0000259" key="11">
    <source>
        <dbReference type="Pfam" id="PF13359"/>
    </source>
</evidence>
<dbReference type="InterPro" id="IPR058353">
    <property type="entry name" value="DUF8040"/>
</dbReference>
<evidence type="ECO:0000313" key="13">
    <source>
        <dbReference type="EMBL" id="WMV42955.1"/>
    </source>
</evidence>
<comment type="similarity">
    <text evidence="3">Belongs to the HARBI1 family.</text>
</comment>
<feature type="domain" description="DUF8040" evidence="12">
    <location>
        <begin position="75"/>
        <end position="167"/>
    </location>
</feature>
<feature type="domain" description="DDE Tnp4" evidence="11">
    <location>
        <begin position="201"/>
        <end position="338"/>
    </location>
</feature>
<keyword evidence="9" id="KW-1133">Transmembrane helix</keyword>
<organism evidence="13 14">
    <name type="scientific">Solanum verrucosum</name>
    <dbReference type="NCBI Taxonomy" id="315347"/>
    <lineage>
        <taxon>Eukaryota</taxon>
        <taxon>Viridiplantae</taxon>
        <taxon>Streptophyta</taxon>
        <taxon>Embryophyta</taxon>
        <taxon>Tracheophyta</taxon>
        <taxon>Spermatophyta</taxon>
        <taxon>Magnoliopsida</taxon>
        <taxon>eudicotyledons</taxon>
        <taxon>Gunneridae</taxon>
        <taxon>Pentapetalae</taxon>
        <taxon>asterids</taxon>
        <taxon>lamiids</taxon>
        <taxon>Solanales</taxon>
        <taxon>Solanaceae</taxon>
        <taxon>Solanoideae</taxon>
        <taxon>Solaneae</taxon>
        <taxon>Solanum</taxon>
    </lineage>
</organism>
<comment type="subcellular location">
    <subcellularLocation>
        <location evidence="2">Nucleus</location>
    </subcellularLocation>
</comment>
<evidence type="ECO:0000256" key="6">
    <source>
        <dbReference type="ARBA" id="ARBA00022801"/>
    </source>
</evidence>
<keyword evidence="5" id="KW-0479">Metal-binding</keyword>
<name>A0AAF0UBE5_SOLVR</name>
<keyword evidence="9" id="KW-0812">Transmembrane</keyword>
<evidence type="ECO:0000256" key="5">
    <source>
        <dbReference type="ARBA" id="ARBA00022723"/>
    </source>
</evidence>
<evidence type="ECO:0000256" key="2">
    <source>
        <dbReference type="ARBA" id="ARBA00004123"/>
    </source>
</evidence>
<gene>
    <name evidence="13" type="ORF">MTR67_036340</name>
</gene>
<keyword evidence="14" id="KW-1185">Reference proteome</keyword>
<keyword evidence="9" id="KW-0472">Membrane</keyword>
<keyword evidence="7" id="KW-0539">Nucleus</keyword>
<evidence type="ECO:0000256" key="7">
    <source>
        <dbReference type="ARBA" id="ARBA00023242"/>
    </source>
</evidence>
<evidence type="ECO:0000256" key="8">
    <source>
        <dbReference type="SAM" id="MobiDB-lite"/>
    </source>
</evidence>
<dbReference type="PANTHER" id="PTHR22930">
    <property type="match status" value="1"/>
</dbReference>
<feature type="compositionally biased region" description="Polar residues" evidence="8">
    <location>
        <begin position="518"/>
        <end position="527"/>
    </location>
</feature>
<sequence length="621" mass="71112">MPWQIFLLCSFLCYIINAITLYWSLEQMDMTNKDEDDAIVGAVATSVLAFGVAINVAYNNQSSIPREPYTNKDQEREFYMNSILNGSDVHCIGQIRMSKHVFYELCNALRRNNLLCSTKNMSIQEQVLIFLEIVGFNERFRKIGSHFYRSIESIHRCFHTVLQAVLKLYPILIKPSDGTIQPEIRNNYRYYPWFANCVGAIDGTHVLASVPIEQQSRFRGRKGTTTQNVLAAINFNLKFTYVLAGWEGSAHDSRILNDALERPHGFQIPQDKFYLGDAGYGLRKGFIPPYHGVRYHLQEYSDRPPQNEKELFNLRHASLRSSVEHAFAILKRRFRVIDNEPFWDFKTQVDVFNLKMLKLLKALKGVKAIKPKERDVKKLENAINEQLGMDCSPKHVENHLKTLRSTWNTVQTLLNKSGLGWDDNLKMITASPRVYAMHIQVSFIGKEEEREGGLMAHPSHDKFINKKIDMFEEMSLVCGNDRARGDCAKSFEDIGLDCSSEKGNEDEIEGPSKENGVQDVSETSQVKSSRKRNRPSDVQDVVGDISTKLGEVAAAISKIADSRLDLTRLYEEVMAIEGYGEEFLGDAFDYLVQSDTLAKGFMAKNQNLRKVWLERFKRQHK</sequence>
<dbReference type="InterPro" id="IPR045249">
    <property type="entry name" value="HARBI1-like"/>
</dbReference>
<dbReference type="GO" id="GO:0005634">
    <property type="term" value="C:nucleus"/>
    <property type="evidence" value="ECO:0007669"/>
    <property type="project" value="UniProtKB-SubCell"/>
</dbReference>
<dbReference type="InterPro" id="IPR024752">
    <property type="entry name" value="Myb/SANT-like_dom"/>
</dbReference>
<evidence type="ECO:0000256" key="4">
    <source>
        <dbReference type="ARBA" id="ARBA00022722"/>
    </source>
</evidence>
<evidence type="ECO:0008006" key="15">
    <source>
        <dbReference type="Google" id="ProtNLM"/>
    </source>
</evidence>
<feature type="transmembrane region" description="Helical" evidence="9">
    <location>
        <begin position="37"/>
        <end position="58"/>
    </location>
</feature>